<organism evidence="2 3">
    <name type="scientific">Variibacter gotjawalensis</name>
    <dbReference type="NCBI Taxonomy" id="1333996"/>
    <lineage>
        <taxon>Bacteria</taxon>
        <taxon>Pseudomonadati</taxon>
        <taxon>Pseudomonadota</taxon>
        <taxon>Alphaproteobacteria</taxon>
        <taxon>Hyphomicrobiales</taxon>
        <taxon>Nitrobacteraceae</taxon>
        <taxon>Variibacter</taxon>
    </lineage>
</organism>
<accession>A0A0S3PZ37</accession>
<keyword evidence="3" id="KW-1185">Reference proteome</keyword>
<dbReference type="Proteomes" id="UP000236884">
    <property type="component" value="Chromosome"/>
</dbReference>
<evidence type="ECO:0000259" key="1">
    <source>
        <dbReference type="Pfam" id="PF12697"/>
    </source>
</evidence>
<dbReference type="GO" id="GO:0016787">
    <property type="term" value="F:hydrolase activity"/>
    <property type="evidence" value="ECO:0007669"/>
    <property type="project" value="UniProtKB-KW"/>
</dbReference>
<dbReference type="EMBL" id="AP014946">
    <property type="protein sequence ID" value="BAT61147.1"/>
    <property type="molecule type" value="Genomic_DNA"/>
</dbReference>
<proteinExistence type="predicted"/>
<dbReference type="InterPro" id="IPR017208">
    <property type="entry name" value="UCP037442_abhydr"/>
</dbReference>
<dbReference type="AlphaFoldDB" id="A0A0S3PZ37"/>
<dbReference type="InterPro" id="IPR000073">
    <property type="entry name" value="AB_hydrolase_1"/>
</dbReference>
<dbReference type="Pfam" id="PF12697">
    <property type="entry name" value="Abhydrolase_6"/>
    <property type="match status" value="1"/>
</dbReference>
<dbReference type="SUPFAM" id="SSF53474">
    <property type="entry name" value="alpha/beta-Hydrolases"/>
    <property type="match status" value="1"/>
</dbReference>
<dbReference type="PIRSF" id="PIRSF037442">
    <property type="entry name" value="UCP037442_abhydr"/>
    <property type="match status" value="1"/>
</dbReference>
<evidence type="ECO:0000313" key="3">
    <source>
        <dbReference type="Proteomes" id="UP000236884"/>
    </source>
</evidence>
<sequence>MSDDILIQDTTFPAADGYSLAATIFAPQRMPTHAVLINSATAVPRKIYKPFAAYLASRGATVMTYDYRGVGGSAPKSLKGFPARMRDWATLDVTAAVAHLRNVWPNVPLSYVGHSFGGQALGLIENNNEVSRALFICAQAGYWRFFTPPENYRIYLLLKLIGRPVTRLVGYAPGSMGFGESLPRDVFLEWTDWVMRPRYFFDDPTLDALKNFPGFRGPLRAVGMSDDPWAPPPAIDMLAGGYVNASVERETIDAEAFGRNRIGHFGFFRPERREQLWKREADWLLG</sequence>
<dbReference type="InterPro" id="IPR029058">
    <property type="entry name" value="AB_hydrolase_fold"/>
</dbReference>
<evidence type="ECO:0000313" key="2">
    <source>
        <dbReference type="EMBL" id="BAT61147.1"/>
    </source>
</evidence>
<feature type="domain" description="AB hydrolase-1" evidence="1">
    <location>
        <begin position="49"/>
        <end position="271"/>
    </location>
</feature>
<dbReference type="OrthoDB" id="9785076at2"/>
<name>A0A0S3PZ37_9BRAD</name>
<dbReference type="RefSeq" id="WP_096357880.1">
    <property type="nucleotide sequence ID" value="NZ_AP014946.1"/>
</dbReference>
<dbReference type="KEGG" id="vgo:GJW-30_1_03703"/>
<reference evidence="2 3" key="1">
    <citation type="submission" date="2015-08" db="EMBL/GenBank/DDBJ databases">
        <title>Investigation of the bacterial diversity of lava forest soil.</title>
        <authorList>
            <person name="Lee J.S."/>
        </authorList>
    </citation>
    <scope>NUCLEOTIDE SEQUENCE [LARGE SCALE GENOMIC DNA]</scope>
    <source>
        <strain evidence="2 3">GJW-30</strain>
    </source>
</reference>
<protein>
    <submittedName>
        <fullName evidence="2">Alpha/beta hydrolase family protein</fullName>
    </submittedName>
</protein>
<dbReference type="Gene3D" id="3.40.50.1820">
    <property type="entry name" value="alpha/beta hydrolase"/>
    <property type="match status" value="1"/>
</dbReference>
<keyword evidence="2" id="KW-0378">Hydrolase</keyword>
<gene>
    <name evidence="2" type="ORF">GJW-30_1_03703</name>
</gene>